<keyword evidence="1" id="KW-0472">Membrane</keyword>
<dbReference type="Proteomes" id="UP000663882">
    <property type="component" value="Unassembled WGS sequence"/>
</dbReference>
<keyword evidence="1" id="KW-1133">Transmembrane helix</keyword>
<dbReference type="OrthoDB" id="10015179at2759"/>
<evidence type="ECO:0000313" key="3">
    <source>
        <dbReference type="Proteomes" id="UP000663882"/>
    </source>
</evidence>
<accession>A0A815FCV7</accession>
<comment type="caution">
    <text evidence="2">The sequence shown here is derived from an EMBL/GenBank/DDBJ whole genome shotgun (WGS) entry which is preliminary data.</text>
</comment>
<evidence type="ECO:0000313" key="2">
    <source>
        <dbReference type="EMBL" id="CAF1321764.1"/>
    </source>
</evidence>
<evidence type="ECO:0000256" key="1">
    <source>
        <dbReference type="SAM" id="Phobius"/>
    </source>
</evidence>
<feature type="transmembrane region" description="Helical" evidence="1">
    <location>
        <begin position="6"/>
        <end position="31"/>
    </location>
</feature>
<gene>
    <name evidence="2" type="ORF">RFH988_LOCUS30800</name>
</gene>
<dbReference type="AlphaFoldDB" id="A0A815FCV7"/>
<keyword evidence="1" id="KW-0812">Transmembrane</keyword>
<protein>
    <submittedName>
        <fullName evidence="2">Uncharacterized protein</fullName>
    </submittedName>
</protein>
<name>A0A815FCV7_9BILA</name>
<proteinExistence type="predicted"/>
<dbReference type="EMBL" id="CAJNOO010003163">
    <property type="protein sequence ID" value="CAF1321764.1"/>
    <property type="molecule type" value="Genomic_DNA"/>
</dbReference>
<reference evidence="2" key="1">
    <citation type="submission" date="2021-02" db="EMBL/GenBank/DDBJ databases">
        <authorList>
            <person name="Nowell W R."/>
        </authorList>
    </citation>
    <scope>NUCLEOTIDE SEQUENCE</scope>
</reference>
<organism evidence="2 3">
    <name type="scientific">Rotaria sordida</name>
    <dbReference type="NCBI Taxonomy" id="392033"/>
    <lineage>
        <taxon>Eukaryota</taxon>
        <taxon>Metazoa</taxon>
        <taxon>Spiralia</taxon>
        <taxon>Gnathifera</taxon>
        <taxon>Rotifera</taxon>
        <taxon>Eurotatoria</taxon>
        <taxon>Bdelloidea</taxon>
        <taxon>Philodinida</taxon>
        <taxon>Philodinidae</taxon>
        <taxon>Rotaria</taxon>
    </lineage>
</organism>
<sequence>MISHAILQLFTAITISLFDLNYAGSFYLFLITSTRFRRQVKCVFINKCWRVYCRQGIRQNQVATLVQCTTSEFDLQQIQ</sequence>